<evidence type="ECO:0000256" key="16">
    <source>
        <dbReference type="SAM" id="MobiDB-lite"/>
    </source>
</evidence>
<evidence type="ECO:0000256" key="13">
    <source>
        <dbReference type="ARBA" id="ARBA00056446"/>
    </source>
</evidence>
<keyword evidence="8 17" id="KW-1133">Transmembrane helix</keyword>
<comment type="caution">
    <text evidence="19">The sequence shown here is derived from an EMBL/GenBank/DDBJ whole genome shotgun (WGS) entry which is preliminary data.</text>
</comment>
<evidence type="ECO:0000256" key="11">
    <source>
        <dbReference type="ARBA" id="ARBA00023230"/>
    </source>
</evidence>
<dbReference type="Gene3D" id="3.90.228.10">
    <property type="match status" value="1"/>
</dbReference>
<comment type="subunit">
    <text evidence="14">Interacts with KPNB1.</text>
</comment>
<comment type="similarity">
    <text evidence="12">Belongs to the ARTD/PARP family.</text>
</comment>
<reference evidence="20 21" key="2">
    <citation type="journal article" date="2021" name="J. Hered.">
        <title>Feather Gene Expression Elucidates the Developmental Basis of Plumage Iridescence in African Starlings.</title>
        <authorList>
            <person name="Rubenstein D.R."/>
            <person name="Corvelo A."/>
            <person name="MacManes M.D."/>
            <person name="Maia R."/>
            <person name="Narzisi G."/>
            <person name="Rousaki A."/>
            <person name="Vandenabeele P."/>
            <person name="Shawkey M.D."/>
            <person name="Solomon J."/>
        </authorList>
    </citation>
    <scope>NUCLEOTIDE SEQUENCE [LARGE SCALE GENOMIC DNA]</scope>
    <source>
        <strain evidence="20">SS15</strain>
    </source>
</reference>
<evidence type="ECO:0000256" key="7">
    <source>
        <dbReference type="ARBA" id="ARBA00022824"/>
    </source>
</evidence>
<sequence length="490" mass="55232">MSAPVPGPGEAAPGAREAARRDPLAADLRCSLFAAALQSYKRDSALRPFPGRYASGDTKDFEGLLADTKALPSLKELLESVPNTDKRTWDLFSWILSSKVFMIQSTKKQEYKKIQELTGMSGAAVPAPDYLFEIVYCDQMNTKFAETKGERDLIYAFHGSRLENFHSILHHGLHCHLNRTSLFGEGTYLTSDLSLALLYSPHGLGWQRSALGSVLSCVAVCEIIDHPDVKCQVKKKDSEEIDRKRARVKNSEGGDVPQKYFVVTNNQLLRVKYLIVYSQKQHRRPSNESSWFYTHRFAIMMMMYLLLLIVIGASNSPTFIYYWHRICHFGHLACTPGSTRCHFEHQQQEGRYERDGQKAQRWSACKNPKEWVMLPLRTKTVLTVVPLEPPDATPPFAAPSLMFFSEAEMGGRGKAEMENQRITQRGFGTHHILEMLLAVHGEHLPAAVGLGDRFWAPNSWLILVLVESMDWDGLVGDVGLEKPFSKTTPV</sequence>
<keyword evidence="2 15" id="KW-0328">Glycosyltransferase</keyword>
<dbReference type="SUPFAM" id="SSF56399">
    <property type="entry name" value="ADP-ribosylation"/>
    <property type="match status" value="1"/>
</dbReference>
<evidence type="ECO:0000256" key="5">
    <source>
        <dbReference type="ARBA" id="ARBA00022695"/>
    </source>
</evidence>
<dbReference type="EMBL" id="JADDUC020000013">
    <property type="protein sequence ID" value="KAI1235242.1"/>
    <property type="molecule type" value="Genomic_DNA"/>
</dbReference>
<comment type="function">
    <text evidence="13">Intracellular mono-ADP-ribosyltransferase that plays a role in different processes, such as protein translation and unfolded protein response (UPR), through the mono-ADP-ribosylation of proteins involved in those processes. Acts as an inhibitor of protein translation by catalyzing mono-ADP-ribosylation of ribosomal subunits, such as RPL14 and RPS6, thereby inhibiting polysome assembly and mRNA loading. Mono-ADP-ribosylation of ribosomal subunits is promoted by NMNAT2. Involved in the unfolded protein response (UPR) by ADP-ribosylating and activating EIF2AK3 and ERN1, two important UPR effectors. May also mediate mono-ADP-ribosylation of karyopherin KPNB1 a nuclear import factor. May not modify proteins on arginine or cysteine residues compared to other mono-ADP-ribosyltransferases.</text>
</comment>
<keyword evidence="9 15" id="KW-0520">NAD</keyword>
<dbReference type="PROSITE" id="PS51059">
    <property type="entry name" value="PARP_CATALYTIC"/>
    <property type="match status" value="1"/>
</dbReference>
<keyword evidence="21" id="KW-1185">Reference proteome</keyword>
<dbReference type="GO" id="GO:0016779">
    <property type="term" value="F:nucleotidyltransferase activity"/>
    <property type="evidence" value="ECO:0007669"/>
    <property type="project" value="UniProtKB-KW"/>
</dbReference>
<feature type="region of interest" description="Disordered" evidence="16">
    <location>
        <begin position="1"/>
        <end position="20"/>
    </location>
</feature>
<keyword evidence="4 17" id="KW-0812">Transmembrane</keyword>
<name>A0A835U0Q6_9PASS</name>
<dbReference type="GO" id="GO:0005789">
    <property type="term" value="C:endoplasmic reticulum membrane"/>
    <property type="evidence" value="ECO:0007669"/>
    <property type="project" value="UniProtKB-SubCell"/>
</dbReference>
<organism evidence="19">
    <name type="scientific">Lamprotornis superbus</name>
    <dbReference type="NCBI Taxonomy" id="245042"/>
    <lineage>
        <taxon>Eukaryota</taxon>
        <taxon>Metazoa</taxon>
        <taxon>Chordata</taxon>
        <taxon>Craniata</taxon>
        <taxon>Vertebrata</taxon>
        <taxon>Euteleostomi</taxon>
        <taxon>Archelosauria</taxon>
        <taxon>Archosauria</taxon>
        <taxon>Dinosauria</taxon>
        <taxon>Saurischia</taxon>
        <taxon>Theropoda</taxon>
        <taxon>Coelurosauria</taxon>
        <taxon>Aves</taxon>
        <taxon>Neognathae</taxon>
        <taxon>Neoaves</taxon>
        <taxon>Telluraves</taxon>
        <taxon>Australaves</taxon>
        <taxon>Passeriformes</taxon>
        <taxon>Sturnidae</taxon>
        <taxon>Lamprotornis</taxon>
    </lineage>
</organism>
<keyword evidence="3 15" id="KW-0808">Transferase</keyword>
<accession>A0A835U0Q6</accession>
<keyword evidence="11" id="KW-0834">Unfolded protein response</keyword>
<evidence type="ECO:0000256" key="8">
    <source>
        <dbReference type="ARBA" id="ARBA00022989"/>
    </source>
</evidence>
<keyword evidence="10 17" id="KW-0472">Membrane</keyword>
<keyword evidence="5" id="KW-0548">Nucleotidyltransferase</keyword>
<evidence type="ECO:0000259" key="18">
    <source>
        <dbReference type="PROSITE" id="PS51059"/>
    </source>
</evidence>
<dbReference type="InterPro" id="IPR051838">
    <property type="entry name" value="ARTD_PARP"/>
</dbReference>
<dbReference type="GO" id="GO:0006986">
    <property type="term" value="P:response to unfolded protein"/>
    <property type="evidence" value="ECO:0007669"/>
    <property type="project" value="UniProtKB-KW"/>
</dbReference>
<gene>
    <name evidence="20" type="ORF">IHE44_0002882</name>
    <name evidence="19" type="ORF">IHE44_005103</name>
</gene>
<evidence type="ECO:0000313" key="20">
    <source>
        <dbReference type="EMBL" id="KAI1235242.1"/>
    </source>
</evidence>
<proteinExistence type="inferred from homology"/>
<evidence type="ECO:0000256" key="9">
    <source>
        <dbReference type="ARBA" id="ARBA00023027"/>
    </source>
</evidence>
<dbReference type="FunFam" id="3.90.228.10:FF:000005">
    <property type="entry name" value="Poly [ADP-ribose] polymerase"/>
    <property type="match status" value="1"/>
</dbReference>
<reference evidence="19" key="1">
    <citation type="submission" date="2020-10" db="EMBL/GenBank/DDBJ databases">
        <title>Feather gene expression reveals the developmental basis of iridescence in African starlings.</title>
        <authorList>
            <person name="Rubenstein D.R."/>
        </authorList>
    </citation>
    <scope>NUCLEOTIDE SEQUENCE</scope>
    <source>
        <strain evidence="19">SS15</strain>
        <tissue evidence="19">Liver</tissue>
    </source>
</reference>
<dbReference type="Pfam" id="PF18084">
    <property type="entry name" value="ARTD15_N"/>
    <property type="match status" value="1"/>
</dbReference>
<dbReference type="OrthoDB" id="19501at2759"/>
<dbReference type="AlphaFoldDB" id="A0A835U0Q6"/>
<evidence type="ECO:0000256" key="12">
    <source>
        <dbReference type="ARBA" id="ARBA00024347"/>
    </source>
</evidence>
<evidence type="ECO:0000256" key="14">
    <source>
        <dbReference type="ARBA" id="ARBA00062100"/>
    </source>
</evidence>
<dbReference type="EC" id="2.4.2.-" evidence="15"/>
<evidence type="ECO:0000256" key="15">
    <source>
        <dbReference type="RuleBase" id="RU362114"/>
    </source>
</evidence>
<dbReference type="EMBL" id="JADDUC010000003">
    <property type="protein sequence ID" value="KAG0135564.1"/>
    <property type="molecule type" value="Genomic_DNA"/>
</dbReference>
<evidence type="ECO:0000313" key="19">
    <source>
        <dbReference type="EMBL" id="KAG0135564.1"/>
    </source>
</evidence>
<evidence type="ECO:0000256" key="1">
    <source>
        <dbReference type="ARBA" id="ARBA00004163"/>
    </source>
</evidence>
<evidence type="ECO:0000256" key="10">
    <source>
        <dbReference type="ARBA" id="ARBA00023136"/>
    </source>
</evidence>
<protein>
    <recommendedName>
        <fullName evidence="15">Poly [ADP-ribose] polymerase</fullName>
        <shortName evidence="15">PARP</shortName>
        <ecNumber evidence="15">2.4.2.-</ecNumber>
    </recommendedName>
</protein>
<evidence type="ECO:0000256" key="4">
    <source>
        <dbReference type="ARBA" id="ARBA00022692"/>
    </source>
</evidence>
<dbReference type="InterPro" id="IPR012317">
    <property type="entry name" value="Poly(ADP-ribose)pol_cat_dom"/>
</dbReference>
<keyword evidence="6" id="KW-0013">ADP-ribosylation</keyword>
<evidence type="ECO:0000313" key="21">
    <source>
        <dbReference type="Proteomes" id="UP000618051"/>
    </source>
</evidence>
<dbReference type="Proteomes" id="UP000618051">
    <property type="component" value="Unassembled WGS sequence"/>
</dbReference>
<feature type="transmembrane region" description="Helical" evidence="17">
    <location>
        <begin position="291"/>
        <end position="313"/>
    </location>
</feature>
<dbReference type="Pfam" id="PF00644">
    <property type="entry name" value="PARP"/>
    <property type="match status" value="1"/>
</dbReference>
<dbReference type="GO" id="GO:0003950">
    <property type="term" value="F:NAD+ poly-ADP-ribosyltransferase activity"/>
    <property type="evidence" value="ECO:0007669"/>
    <property type="project" value="UniProtKB-UniRule"/>
</dbReference>
<feature type="domain" description="PARP catalytic" evidence="18">
    <location>
        <begin position="83"/>
        <end position="286"/>
    </location>
</feature>
<comment type="subcellular location">
    <subcellularLocation>
        <location evidence="1">Endoplasmic reticulum membrane</location>
        <topology evidence="1">Single-pass type IV membrane protein</topology>
    </subcellularLocation>
</comment>
<keyword evidence="7" id="KW-0256">Endoplasmic reticulum</keyword>
<dbReference type="InterPro" id="IPR041400">
    <property type="entry name" value="PARP16_N"/>
</dbReference>
<reference evidence="20" key="3">
    <citation type="submission" date="2022-01" db="EMBL/GenBank/DDBJ databases">
        <authorList>
            <person name="Rubenstein D.R."/>
        </authorList>
    </citation>
    <scope>NUCLEOTIDE SEQUENCE</scope>
    <source>
        <strain evidence="20">SS15</strain>
        <tissue evidence="20">Liver</tissue>
    </source>
</reference>
<evidence type="ECO:0000256" key="17">
    <source>
        <dbReference type="SAM" id="Phobius"/>
    </source>
</evidence>
<evidence type="ECO:0000256" key="2">
    <source>
        <dbReference type="ARBA" id="ARBA00022676"/>
    </source>
</evidence>
<dbReference type="PANTHER" id="PTHR21328">
    <property type="entry name" value="POLY ADP-RIBOSE POLYMERASE FAMILY, MEMBER PARP"/>
    <property type="match status" value="1"/>
</dbReference>
<evidence type="ECO:0000256" key="6">
    <source>
        <dbReference type="ARBA" id="ARBA00022765"/>
    </source>
</evidence>
<evidence type="ECO:0000256" key="3">
    <source>
        <dbReference type="ARBA" id="ARBA00022679"/>
    </source>
</evidence>